<keyword evidence="10" id="KW-1185">Reference proteome</keyword>
<protein>
    <recommendedName>
        <fullName evidence="8">Thioredoxin domain-containing protein</fullName>
    </recommendedName>
</protein>
<comment type="caution">
    <text evidence="9">The sequence shown here is derived from an EMBL/GenBank/DDBJ whole genome shotgun (WGS) entry which is preliminary data.</text>
</comment>
<dbReference type="SUPFAM" id="SSF52833">
    <property type="entry name" value="Thioredoxin-like"/>
    <property type="match status" value="1"/>
</dbReference>
<evidence type="ECO:0000256" key="7">
    <source>
        <dbReference type="SAM" id="Phobius"/>
    </source>
</evidence>
<dbReference type="PANTHER" id="PTHR46426">
    <property type="entry name" value="PROTEIN DISULFIDE-ISOMERASE TMX3"/>
    <property type="match status" value="1"/>
</dbReference>
<evidence type="ECO:0000256" key="3">
    <source>
        <dbReference type="ARBA" id="ARBA00022989"/>
    </source>
</evidence>
<evidence type="ECO:0000256" key="6">
    <source>
        <dbReference type="SAM" id="MobiDB-lite"/>
    </source>
</evidence>
<dbReference type="EMBL" id="JAZGQO010000009">
    <property type="protein sequence ID" value="KAK6177946.1"/>
    <property type="molecule type" value="Genomic_DNA"/>
</dbReference>
<evidence type="ECO:0000313" key="10">
    <source>
        <dbReference type="Proteomes" id="UP001347796"/>
    </source>
</evidence>
<evidence type="ECO:0000259" key="8">
    <source>
        <dbReference type="PROSITE" id="PS51352"/>
    </source>
</evidence>
<dbReference type="AlphaFoldDB" id="A0AAN8JGS3"/>
<dbReference type="Pfam" id="PF13848">
    <property type="entry name" value="Thioredoxin_6"/>
    <property type="match status" value="1"/>
</dbReference>
<gene>
    <name evidence="9" type="ORF">SNE40_012805</name>
</gene>
<feature type="domain" description="Thioredoxin" evidence="8">
    <location>
        <begin position="1"/>
        <end position="87"/>
    </location>
</feature>
<evidence type="ECO:0000313" key="9">
    <source>
        <dbReference type="EMBL" id="KAK6177946.1"/>
    </source>
</evidence>
<keyword evidence="3 7" id="KW-1133">Transmembrane helix</keyword>
<comment type="function">
    <text evidence="5">Probable disulfide isomerase, which participates in the folding of proteins containing disulfide bonds. May act as a dithiol oxidase. Acts as a regulator of endoplasmic reticulum-mitochondria contact sites via its ability to regulate redox signals.</text>
</comment>
<keyword evidence="4 7" id="KW-0472">Membrane</keyword>
<name>A0AAN8JGS3_PATCE</name>
<feature type="compositionally biased region" description="Acidic residues" evidence="6">
    <location>
        <begin position="376"/>
        <end position="396"/>
    </location>
</feature>
<feature type="compositionally biased region" description="Basic and acidic residues" evidence="6">
    <location>
        <begin position="397"/>
        <end position="409"/>
    </location>
</feature>
<proteinExistence type="predicted"/>
<dbReference type="Gene3D" id="3.40.30.10">
    <property type="entry name" value="Glutaredoxin"/>
    <property type="match status" value="2"/>
</dbReference>
<reference evidence="9 10" key="1">
    <citation type="submission" date="2024-01" db="EMBL/GenBank/DDBJ databases">
        <title>The genome of the rayed Mediterranean limpet Patella caerulea (Linnaeus, 1758).</title>
        <authorList>
            <person name="Anh-Thu Weber A."/>
            <person name="Halstead-Nussloch G."/>
        </authorList>
    </citation>
    <scope>NUCLEOTIDE SEQUENCE [LARGE SCALE GENOMIC DNA]</scope>
    <source>
        <strain evidence="9">AATW-2023a</strain>
        <tissue evidence="9">Whole specimen</tissue>
    </source>
</reference>
<dbReference type="InterPro" id="IPR052250">
    <property type="entry name" value="PDI_TMX3"/>
</dbReference>
<dbReference type="PROSITE" id="PS51352">
    <property type="entry name" value="THIOREDOXIN_2"/>
    <property type="match status" value="1"/>
</dbReference>
<evidence type="ECO:0000256" key="1">
    <source>
        <dbReference type="ARBA" id="ARBA00004389"/>
    </source>
</evidence>
<feature type="transmembrane region" description="Helical" evidence="7">
    <location>
        <begin position="346"/>
        <end position="367"/>
    </location>
</feature>
<dbReference type="Proteomes" id="UP001347796">
    <property type="component" value="Unassembled WGS sequence"/>
</dbReference>
<organism evidence="9 10">
    <name type="scientific">Patella caerulea</name>
    <name type="common">Rayed Mediterranean limpet</name>
    <dbReference type="NCBI Taxonomy" id="87958"/>
    <lineage>
        <taxon>Eukaryota</taxon>
        <taxon>Metazoa</taxon>
        <taxon>Spiralia</taxon>
        <taxon>Lophotrochozoa</taxon>
        <taxon>Mollusca</taxon>
        <taxon>Gastropoda</taxon>
        <taxon>Patellogastropoda</taxon>
        <taxon>Patelloidea</taxon>
        <taxon>Patellidae</taxon>
        <taxon>Patella</taxon>
    </lineage>
</organism>
<evidence type="ECO:0000256" key="4">
    <source>
        <dbReference type="ARBA" id="ARBA00023136"/>
    </source>
</evidence>
<evidence type="ECO:0000256" key="5">
    <source>
        <dbReference type="ARBA" id="ARBA00045246"/>
    </source>
</evidence>
<comment type="subcellular location">
    <subcellularLocation>
        <location evidence="1">Endoplasmic reticulum membrane</location>
        <topology evidence="1">Single-pass membrane protein</topology>
    </subcellularLocation>
</comment>
<dbReference type="PANTHER" id="PTHR46426:SF1">
    <property type="entry name" value="PROTEIN DISULFIDE-ISOMERASE TMX3"/>
    <property type="match status" value="1"/>
</dbReference>
<accession>A0AAN8JGS3</accession>
<keyword evidence="2 7" id="KW-0812">Transmembrane</keyword>
<feature type="region of interest" description="Disordered" evidence="6">
    <location>
        <begin position="376"/>
        <end position="409"/>
    </location>
</feature>
<evidence type="ECO:0000256" key="2">
    <source>
        <dbReference type="ARBA" id="ARBA00022692"/>
    </source>
</evidence>
<dbReference type="InterPro" id="IPR036249">
    <property type="entry name" value="Thioredoxin-like_sf"/>
</dbReference>
<dbReference type="InterPro" id="IPR017937">
    <property type="entry name" value="Thioredoxin_CS"/>
</dbReference>
<dbReference type="GO" id="GO:0005789">
    <property type="term" value="C:endoplasmic reticulum membrane"/>
    <property type="evidence" value="ECO:0007669"/>
    <property type="project" value="UniProtKB-SubCell"/>
</dbReference>
<sequence length="409" mass="46924">MWLVEFYAPWCGHCKKLEPIYHQVYLSLRNSGIIVGKIDSTRYSSVASEFDVRGFPTIKFINGEKVYTHRGDRSKEDIIDFATKAKGPSVRKITSSGRFTEAKTKHASSVFFMFVGEEDANNDLFKKYSSLAEKHIIDGYFYSGSKNALNSNIKTTVNPTVLVFKDNSYFEFKESNPGVVTYEELEKWFNQERFPAFPKVMGGGLNEMANSGKYLVLTIINSEDKSLHDQCEKLKNVVREVARNKREKFHNSFQFLWMPDEETANSITMSFLDVPTVVVLETSSHLFYLWDKNSTQLTVSSLEQFLDEIVEEKIIAYGGSGYLQKLKRIGFDFVTTVLSIWQASRWLFLLMFGLPTVIISIVCYSLCCMETLDDGATSEDDEEYDEDMIEQNEYVEDDRPRAVGHEKSE</sequence>
<dbReference type="InterPro" id="IPR013766">
    <property type="entry name" value="Thioredoxin_domain"/>
</dbReference>
<dbReference type="Pfam" id="PF00085">
    <property type="entry name" value="Thioredoxin"/>
    <property type="match status" value="1"/>
</dbReference>
<dbReference type="PRINTS" id="PR00421">
    <property type="entry name" value="THIOREDOXIN"/>
</dbReference>
<dbReference type="PROSITE" id="PS00194">
    <property type="entry name" value="THIOREDOXIN_1"/>
    <property type="match status" value="1"/>
</dbReference>